<dbReference type="EMBL" id="CP032549">
    <property type="protein sequence ID" value="QIV85719.1"/>
    <property type="molecule type" value="Genomic_DNA"/>
</dbReference>
<dbReference type="PANTHER" id="PTHR24322">
    <property type="entry name" value="PKSB"/>
    <property type="match status" value="1"/>
</dbReference>
<keyword evidence="2" id="KW-0560">Oxidoreductase</keyword>
<dbReference type="InterPro" id="IPR036291">
    <property type="entry name" value="NAD(P)-bd_dom_sf"/>
</dbReference>
<evidence type="ECO:0000256" key="2">
    <source>
        <dbReference type="ARBA" id="ARBA00023002"/>
    </source>
</evidence>
<proteinExistence type="inferred from homology"/>
<evidence type="ECO:0000313" key="5">
    <source>
        <dbReference type="Proteomes" id="UP000502331"/>
    </source>
</evidence>
<dbReference type="Gene3D" id="3.40.50.720">
    <property type="entry name" value="NAD(P)-binding Rossmann-like Domain"/>
    <property type="match status" value="1"/>
</dbReference>
<sequence length="287" mass="30833">MAKVPLDSVAGLHVLVTGAAQGMGFLFAKQACLEGAARVILWDIDKPKLEKALAELRLLEANVEAQVVDLADPAQIQRYAQSAVDSGGVDVLVNNAGVITGTSFDRHQASQITATMHINALAPMYLTHALLPQLRRSGHGRVLTMASAAALVSNPNMSVYAASKAAALSWSDSLRLELEADDSIAVSTICPTYISTGMFAGARSMLFTPIMEPQRVVDRAWRAMLAAQPLVLMPWTSKLGQFLRGVLPRPAWDFVADKVIGVYHSMDDFIGRENGEEPSGEVGLKVH</sequence>
<protein>
    <submittedName>
        <fullName evidence="4">SDR family NAD(P)-dependent oxidoreductase</fullName>
    </submittedName>
</protein>
<dbReference type="Proteomes" id="UP000502331">
    <property type="component" value="Chromosome"/>
</dbReference>
<dbReference type="SUPFAM" id="SSF51735">
    <property type="entry name" value="NAD(P)-binding Rossmann-fold domains"/>
    <property type="match status" value="1"/>
</dbReference>
<keyword evidence="5" id="KW-1185">Reference proteome</keyword>
<name>A0A6H0SH09_9MICC</name>
<evidence type="ECO:0000256" key="1">
    <source>
        <dbReference type="ARBA" id="ARBA00006484"/>
    </source>
</evidence>
<evidence type="ECO:0000313" key="4">
    <source>
        <dbReference type="EMBL" id="QIV85719.1"/>
    </source>
</evidence>
<dbReference type="PANTHER" id="PTHR24322:SF736">
    <property type="entry name" value="RETINOL DEHYDROGENASE 10"/>
    <property type="match status" value="1"/>
</dbReference>
<dbReference type="PROSITE" id="PS00061">
    <property type="entry name" value="ADH_SHORT"/>
    <property type="match status" value="1"/>
</dbReference>
<dbReference type="InterPro" id="IPR002347">
    <property type="entry name" value="SDR_fam"/>
</dbReference>
<reference evidence="4 5" key="1">
    <citation type="submission" date="2018-09" db="EMBL/GenBank/DDBJ databases">
        <title>Glutamicibacter mishrai S5-52T (LMG 29155T = KCTC 39846T).</title>
        <authorList>
            <person name="Das S.K."/>
        </authorList>
    </citation>
    <scope>NUCLEOTIDE SEQUENCE [LARGE SCALE GENOMIC DNA]</scope>
    <source>
        <strain evidence="4 5">S5-52</strain>
    </source>
</reference>
<dbReference type="PRINTS" id="PR00080">
    <property type="entry name" value="SDRFAMILY"/>
</dbReference>
<evidence type="ECO:0000256" key="3">
    <source>
        <dbReference type="RuleBase" id="RU000363"/>
    </source>
</evidence>
<gene>
    <name evidence="4" type="ORF">D3791_00420</name>
</gene>
<dbReference type="GO" id="GO:0016616">
    <property type="term" value="F:oxidoreductase activity, acting on the CH-OH group of donors, NAD or NADP as acceptor"/>
    <property type="evidence" value="ECO:0007669"/>
    <property type="project" value="TreeGrafter"/>
</dbReference>
<accession>A0A6H0SH09</accession>
<comment type="similarity">
    <text evidence="1 3">Belongs to the short-chain dehydrogenases/reductases (SDR) family.</text>
</comment>
<dbReference type="RefSeq" id="WP_172510998.1">
    <property type="nucleotide sequence ID" value="NZ_CP032549.1"/>
</dbReference>
<dbReference type="InterPro" id="IPR020904">
    <property type="entry name" value="Sc_DH/Rdtase_CS"/>
</dbReference>
<dbReference type="AlphaFoldDB" id="A0A6H0SH09"/>
<dbReference type="PRINTS" id="PR00081">
    <property type="entry name" value="GDHRDH"/>
</dbReference>
<dbReference type="Pfam" id="PF00106">
    <property type="entry name" value="adh_short"/>
    <property type="match status" value="1"/>
</dbReference>
<organism evidence="4 5">
    <name type="scientific">Glutamicibacter mishrai</name>
    <dbReference type="NCBI Taxonomy" id="1775880"/>
    <lineage>
        <taxon>Bacteria</taxon>
        <taxon>Bacillati</taxon>
        <taxon>Actinomycetota</taxon>
        <taxon>Actinomycetes</taxon>
        <taxon>Micrococcales</taxon>
        <taxon>Micrococcaceae</taxon>
        <taxon>Glutamicibacter</taxon>
    </lineage>
</organism>